<sequence>MHVKNVFLHGDLTEEVYMHPPPGYHSPHKVCKLRRALYGLKEAPKAWFDKFSSTLTKTGFLSSPHDNALFRRTKGGTVILLFYVNDMIITGDDQSKISTLQSYLGQ</sequence>
<evidence type="ECO:0000313" key="2">
    <source>
        <dbReference type="EMBL" id="KYP41034.1"/>
    </source>
</evidence>
<accession>A0A151REG6</accession>
<evidence type="ECO:0000259" key="1">
    <source>
        <dbReference type="Pfam" id="PF07727"/>
    </source>
</evidence>
<dbReference type="STRING" id="3821.A0A151REG6"/>
<dbReference type="EMBL" id="KQ483798">
    <property type="protein sequence ID" value="KYP41034.1"/>
    <property type="molecule type" value="Genomic_DNA"/>
</dbReference>
<dbReference type="Proteomes" id="UP000075243">
    <property type="component" value="Unassembled WGS sequence"/>
</dbReference>
<dbReference type="AlphaFoldDB" id="A0A151REG6"/>
<evidence type="ECO:0000313" key="3">
    <source>
        <dbReference type="Proteomes" id="UP000075243"/>
    </source>
</evidence>
<dbReference type="Pfam" id="PF07727">
    <property type="entry name" value="RVT_2"/>
    <property type="match status" value="1"/>
</dbReference>
<proteinExistence type="predicted"/>
<feature type="domain" description="Reverse transcriptase Ty1/copia-type" evidence="1">
    <location>
        <begin position="1"/>
        <end position="102"/>
    </location>
</feature>
<dbReference type="InterPro" id="IPR043502">
    <property type="entry name" value="DNA/RNA_pol_sf"/>
</dbReference>
<dbReference type="SUPFAM" id="SSF56672">
    <property type="entry name" value="DNA/RNA polymerases"/>
    <property type="match status" value="1"/>
</dbReference>
<dbReference type="Gramene" id="C.cajan_37378.t">
    <property type="protein sequence ID" value="C.cajan_37378.t.cds1"/>
    <property type="gene ID" value="C.cajan_37378"/>
</dbReference>
<gene>
    <name evidence="2" type="ORF">KK1_037600</name>
</gene>
<organism evidence="2 3">
    <name type="scientific">Cajanus cajan</name>
    <name type="common">Pigeon pea</name>
    <name type="synonym">Cajanus indicus</name>
    <dbReference type="NCBI Taxonomy" id="3821"/>
    <lineage>
        <taxon>Eukaryota</taxon>
        <taxon>Viridiplantae</taxon>
        <taxon>Streptophyta</taxon>
        <taxon>Embryophyta</taxon>
        <taxon>Tracheophyta</taxon>
        <taxon>Spermatophyta</taxon>
        <taxon>Magnoliopsida</taxon>
        <taxon>eudicotyledons</taxon>
        <taxon>Gunneridae</taxon>
        <taxon>Pentapetalae</taxon>
        <taxon>rosids</taxon>
        <taxon>fabids</taxon>
        <taxon>Fabales</taxon>
        <taxon>Fabaceae</taxon>
        <taxon>Papilionoideae</taxon>
        <taxon>50 kb inversion clade</taxon>
        <taxon>NPAAA clade</taxon>
        <taxon>indigoferoid/millettioid clade</taxon>
        <taxon>Phaseoleae</taxon>
        <taxon>Cajanus</taxon>
    </lineage>
</organism>
<keyword evidence="3" id="KW-1185">Reference proteome</keyword>
<reference evidence="2" key="1">
    <citation type="journal article" date="2012" name="Nat. Biotechnol.">
        <title>Draft genome sequence of pigeonpea (Cajanus cajan), an orphan legume crop of resource-poor farmers.</title>
        <authorList>
            <person name="Varshney R.K."/>
            <person name="Chen W."/>
            <person name="Li Y."/>
            <person name="Bharti A.K."/>
            <person name="Saxena R.K."/>
            <person name="Schlueter J.A."/>
            <person name="Donoghue M.T."/>
            <person name="Azam S."/>
            <person name="Fan G."/>
            <person name="Whaley A.M."/>
            <person name="Farmer A.D."/>
            <person name="Sheridan J."/>
            <person name="Iwata A."/>
            <person name="Tuteja R."/>
            <person name="Penmetsa R.V."/>
            <person name="Wu W."/>
            <person name="Upadhyaya H.D."/>
            <person name="Yang S.P."/>
            <person name="Shah T."/>
            <person name="Saxena K.B."/>
            <person name="Michael T."/>
            <person name="McCombie W.R."/>
            <person name="Yang B."/>
            <person name="Zhang G."/>
            <person name="Yang H."/>
            <person name="Wang J."/>
            <person name="Spillane C."/>
            <person name="Cook D.R."/>
            <person name="May G.D."/>
            <person name="Xu X."/>
            <person name="Jackson S.A."/>
        </authorList>
    </citation>
    <scope>NUCLEOTIDE SEQUENCE [LARGE SCALE GENOMIC DNA]</scope>
</reference>
<protein>
    <submittedName>
        <fullName evidence="2">Retrovirus-related Pol polyprotein from transposon TNT 1-94</fullName>
    </submittedName>
</protein>
<dbReference type="InterPro" id="IPR013103">
    <property type="entry name" value="RVT_2"/>
</dbReference>
<name>A0A151REG6_CAJCA</name>